<dbReference type="EMBL" id="MLJW01003280">
    <property type="protein sequence ID" value="OIQ72416.1"/>
    <property type="molecule type" value="Genomic_DNA"/>
</dbReference>
<reference evidence="1" key="1">
    <citation type="submission" date="2016-10" db="EMBL/GenBank/DDBJ databases">
        <title>Sequence of Gallionella enrichment culture.</title>
        <authorList>
            <person name="Poehlein A."/>
            <person name="Muehling M."/>
            <person name="Daniel R."/>
        </authorList>
    </citation>
    <scope>NUCLEOTIDE SEQUENCE</scope>
</reference>
<gene>
    <name evidence="1" type="ORF">GALL_459600</name>
</gene>
<proteinExistence type="predicted"/>
<organism evidence="1">
    <name type="scientific">mine drainage metagenome</name>
    <dbReference type="NCBI Taxonomy" id="410659"/>
    <lineage>
        <taxon>unclassified sequences</taxon>
        <taxon>metagenomes</taxon>
        <taxon>ecological metagenomes</taxon>
    </lineage>
</organism>
<evidence type="ECO:0000313" key="1">
    <source>
        <dbReference type="EMBL" id="OIQ72416.1"/>
    </source>
</evidence>
<accession>A0A1J5PNP4</accession>
<sequence>MRDGLPPGLHIDNPFCRRHQRLCNAAQRKVLAKRRQMLLDVDGRRPDLWPPQNRNILNVGHLCDATDENRHTYPVCDRSDRLIGGYVVEGIDIGCVLWPDHKGRSLRLSPADLLVERFGSCKVILEDGFTLGIEIKTKPWHIPLNRSHIGNLGCPICWNG</sequence>
<dbReference type="AlphaFoldDB" id="A0A1J5PNP4"/>
<name>A0A1J5PNP4_9ZZZZ</name>
<comment type="caution">
    <text evidence="1">The sequence shown here is derived from an EMBL/GenBank/DDBJ whole genome shotgun (WGS) entry which is preliminary data.</text>
</comment>
<protein>
    <submittedName>
        <fullName evidence="1">Uncharacterized protein</fullName>
    </submittedName>
</protein>